<comment type="subcellular location">
    <subcellularLocation>
        <location evidence="2">Chromosome</location>
        <location evidence="2">Telomere</location>
    </subcellularLocation>
    <subcellularLocation>
        <location evidence="1">Nucleus</location>
        <location evidence="1">PML body</location>
    </subcellularLocation>
</comment>
<dbReference type="PANTHER" id="PTHR12162:SF0">
    <property type="entry name" value="NIBRIN"/>
    <property type="match status" value="1"/>
</dbReference>
<dbReference type="Pfam" id="PF00533">
    <property type="entry name" value="BRCT"/>
    <property type="match status" value="1"/>
</dbReference>
<feature type="signal peptide" evidence="14">
    <location>
        <begin position="1"/>
        <end position="15"/>
    </location>
</feature>
<keyword evidence="4" id="KW-0158">Chromosome</keyword>
<dbReference type="Pfam" id="PF00498">
    <property type="entry name" value="FHA"/>
    <property type="match status" value="1"/>
</dbReference>
<feature type="compositionally biased region" description="Low complexity" evidence="13">
    <location>
        <begin position="334"/>
        <end position="346"/>
    </location>
</feature>
<dbReference type="AlphaFoldDB" id="G3HP98"/>
<dbReference type="InterPro" id="IPR000253">
    <property type="entry name" value="FHA_dom"/>
</dbReference>
<dbReference type="GO" id="GO:0000723">
    <property type="term" value="P:telomere maintenance"/>
    <property type="evidence" value="ECO:0007669"/>
    <property type="project" value="InterPro"/>
</dbReference>
<dbReference type="InterPro" id="IPR036420">
    <property type="entry name" value="BRCT_dom_sf"/>
</dbReference>
<evidence type="ECO:0000256" key="3">
    <source>
        <dbReference type="ARBA" id="ARBA00020013"/>
    </source>
</evidence>
<dbReference type="GO" id="GO:0051321">
    <property type="term" value="P:meiotic cell cycle"/>
    <property type="evidence" value="ECO:0007669"/>
    <property type="project" value="UniProtKB-KW"/>
</dbReference>
<evidence type="ECO:0000256" key="13">
    <source>
        <dbReference type="SAM" id="MobiDB-lite"/>
    </source>
</evidence>
<feature type="region of interest" description="Disordered" evidence="13">
    <location>
        <begin position="298"/>
        <end position="387"/>
    </location>
</feature>
<feature type="compositionally biased region" description="Basic and acidic residues" evidence="13">
    <location>
        <begin position="360"/>
        <end position="387"/>
    </location>
</feature>
<dbReference type="CDD" id="cd17741">
    <property type="entry name" value="BRCT_nibrin"/>
    <property type="match status" value="1"/>
</dbReference>
<accession>G3HP98</accession>
<dbReference type="PANTHER" id="PTHR12162">
    <property type="entry name" value="NIBRIN-RELATED"/>
    <property type="match status" value="1"/>
</dbReference>
<evidence type="ECO:0000256" key="12">
    <source>
        <dbReference type="PIRNR" id="PIRNR011869"/>
    </source>
</evidence>
<evidence type="ECO:0000313" key="17">
    <source>
        <dbReference type="Proteomes" id="UP000001075"/>
    </source>
</evidence>
<dbReference type="GO" id="GO:0007095">
    <property type="term" value="P:mitotic G2 DNA damage checkpoint signaling"/>
    <property type="evidence" value="ECO:0007669"/>
    <property type="project" value="InterPro"/>
</dbReference>
<dbReference type="Proteomes" id="UP000001075">
    <property type="component" value="Unassembled WGS sequence"/>
</dbReference>
<evidence type="ECO:0000256" key="9">
    <source>
        <dbReference type="ARBA" id="ARBA00023254"/>
    </source>
</evidence>
<feature type="compositionally biased region" description="Polar residues" evidence="13">
    <location>
        <begin position="303"/>
        <end position="315"/>
    </location>
</feature>
<dbReference type="Gene3D" id="3.40.50.10190">
    <property type="entry name" value="BRCT domain"/>
    <property type="match status" value="1"/>
</dbReference>
<feature type="region of interest" description="Disordered" evidence="13">
    <location>
        <begin position="458"/>
        <end position="478"/>
    </location>
</feature>
<protein>
    <recommendedName>
        <fullName evidence="3 12">Nibrin</fullName>
    </recommendedName>
</protein>
<dbReference type="SUPFAM" id="SSF49879">
    <property type="entry name" value="SMAD/FHA domain"/>
    <property type="match status" value="1"/>
</dbReference>
<evidence type="ECO:0000256" key="4">
    <source>
        <dbReference type="ARBA" id="ARBA00022454"/>
    </source>
</evidence>
<comment type="subunit">
    <text evidence="12">Component of the MRN complex.</text>
</comment>
<dbReference type="InterPro" id="IPR008984">
    <property type="entry name" value="SMAD_FHA_dom_sf"/>
</dbReference>
<evidence type="ECO:0000256" key="5">
    <source>
        <dbReference type="ARBA" id="ARBA00022763"/>
    </source>
</evidence>
<evidence type="ECO:0000256" key="8">
    <source>
        <dbReference type="ARBA" id="ARBA00023242"/>
    </source>
</evidence>
<keyword evidence="9 12" id="KW-0469">Meiosis</keyword>
<feature type="chain" id="PRO_5012971835" description="Nibrin" evidence="14">
    <location>
        <begin position="16"/>
        <end position="568"/>
    </location>
</feature>
<dbReference type="FunCoup" id="G3HP98">
    <property type="interactions" value="2235"/>
</dbReference>
<dbReference type="Pfam" id="PF08599">
    <property type="entry name" value="Nbs1_C"/>
    <property type="match status" value="1"/>
</dbReference>
<dbReference type="InterPro" id="IPR016592">
    <property type="entry name" value="Nibrin_met"/>
</dbReference>
<dbReference type="GO" id="GO:0030870">
    <property type="term" value="C:Mre11 complex"/>
    <property type="evidence" value="ECO:0007669"/>
    <property type="project" value="InterPro"/>
</dbReference>
<keyword evidence="6 12" id="KW-0779">Telomere</keyword>
<proteinExistence type="inferred from homology"/>
<dbReference type="PIRSF" id="PIRSF011869">
    <property type="entry name" value="Nibrin_animal"/>
    <property type="match status" value="1"/>
</dbReference>
<feature type="compositionally biased region" description="Polar residues" evidence="13">
    <location>
        <begin position="467"/>
        <end position="478"/>
    </location>
</feature>
<dbReference type="InParanoid" id="G3HP98"/>
<name>G3HP98_CRIGR</name>
<comment type="similarity">
    <text evidence="11">Belongs to the Nibrin family.</text>
</comment>
<dbReference type="eggNOG" id="ENOG502QQ7Y">
    <property type="taxonomic scope" value="Eukaryota"/>
</dbReference>
<evidence type="ECO:0000256" key="10">
    <source>
        <dbReference type="ARBA" id="ARBA00023306"/>
    </source>
</evidence>
<evidence type="ECO:0000256" key="7">
    <source>
        <dbReference type="ARBA" id="ARBA00023204"/>
    </source>
</evidence>
<evidence type="ECO:0000256" key="1">
    <source>
        <dbReference type="ARBA" id="ARBA00004322"/>
    </source>
</evidence>
<dbReference type="InterPro" id="IPR040227">
    <property type="entry name" value="Nibrin-rel"/>
</dbReference>
<keyword evidence="8 12" id="KW-0539">Nucleus</keyword>
<evidence type="ECO:0000256" key="2">
    <source>
        <dbReference type="ARBA" id="ARBA00004574"/>
    </source>
</evidence>
<dbReference type="InterPro" id="IPR001357">
    <property type="entry name" value="BRCT_dom"/>
</dbReference>
<evidence type="ECO:0000256" key="11">
    <source>
        <dbReference type="ARBA" id="ARBA00044757"/>
    </source>
</evidence>
<organism evidence="16 17">
    <name type="scientific">Cricetulus griseus</name>
    <name type="common">Chinese hamster</name>
    <name type="synonym">Cricetulus barabensis griseus</name>
    <dbReference type="NCBI Taxonomy" id="10029"/>
    <lineage>
        <taxon>Eukaryota</taxon>
        <taxon>Metazoa</taxon>
        <taxon>Chordata</taxon>
        <taxon>Craniata</taxon>
        <taxon>Vertebrata</taxon>
        <taxon>Euteleostomi</taxon>
        <taxon>Mammalia</taxon>
        <taxon>Eutheria</taxon>
        <taxon>Euarchontoglires</taxon>
        <taxon>Glires</taxon>
        <taxon>Rodentia</taxon>
        <taxon>Myomorpha</taxon>
        <taxon>Muroidea</taxon>
        <taxon>Cricetidae</taxon>
        <taxon>Cricetinae</taxon>
        <taxon>Cricetulus</taxon>
    </lineage>
</organism>
<keyword evidence="7 12" id="KW-0234">DNA repair</keyword>
<reference evidence="17" key="1">
    <citation type="journal article" date="2011" name="Nat. Biotechnol.">
        <title>The genomic sequence of the Chinese hamster ovary (CHO)-K1 cell line.</title>
        <authorList>
            <person name="Xu X."/>
            <person name="Nagarajan H."/>
            <person name="Lewis N.E."/>
            <person name="Pan S."/>
            <person name="Cai Z."/>
            <person name="Liu X."/>
            <person name="Chen W."/>
            <person name="Xie M."/>
            <person name="Wang W."/>
            <person name="Hammond S."/>
            <person name="Andersen M.R."/>
            <person name="Neff N."/>
            <person name="Passarelli B."/>
            <person name="Koh W."/>
            <person name="Fan H.C."/>
            <person name="Wang J."/>
            <person name="Gui Y."/>
            <person name="Lee K.H."/>
            <person name="Betenbaugh M.J."/>
            <person name="Quake S.R."/>
            <person name="Famili I."/>
            <person name="Palsson B.O."/>
            <person name="Wang J."/>
        </authorList>
    </citation>
    <scope>NUCLEOTIDE SEQUENCE [LARGE SCALE GENOMIC DNA]</scope>
    <source>
        <strain evidence="17">CHO K1 cell line</strain>
    </source>
</reference>
<dbReference type="InterPro" id="IPR013908">
    <property type="entry name" value="Nibrin_C"/>
</dbReference>
<feature type="domain" description="Nibrin C-terminal" evidence="15">
    <location>
        <begin position="513"/>
        <end position="563"/>
    </location>
</feature>
<dbReference type="Gene3D" id="2.60.200.20">
    <property type="match status" value="1"/>
</dbReference>
<comment type="function">
    <text evidence="12">Component of the MRN complex, which plays a central role in double-strand break (DSB) repair, DNA recombination, maintenance of telomere integrity and meiosis. The MRN complex is involved in the repair of DNA double-strand breaks (DSBs) via homologous recombination (HR), an error-free mechanism which primarily occurs during S and G2 phases. The complex (1) mediates the end resection of damaged DNA, which generates proper single-stranded DNA, a key initial steps in HR, and is (2) required for the recruitment of other repair factors and efficient activation of ATM and ATR upon DNA damage. The MRN complex possesses single-strand endonuclease activity and double-strand-specific 3'-5' exonuclease activity, which are provided by MRE11, to initiate end resection, which is required for single-strand invasion and recombination. Within the MRN complex, nbn acts as a protein-protein adapter, which specifically recognizes and binds phosphorylated proteins, promoting their recruitment to DNA damage sites. Recruits mre11 and rad50 components of the MRN complex to DSBs in response to DNA damage. Promotes the recruitment of PI3/PI4-kinase family members atm, atr, and probably DNA-PKcs to the DNA damage sites, activating their functions. Mediates the recruitment of phosphorylated rbbp8/CtIP to DSBs, leading to cooperation between the MRN complex and rbbp8/CtIP to initiate end resection.</text>
</comment>
<dbReference type="SUPFAM" id="SSF52113">
    <property type="entry name" value="BRCT domain"/>
    <property type="match status" value="1"/>
</dbReference>
<keyword evidence="14" id="KW-0732">Signal</keyword>
<dbReference type="GO" id="GO:0000724">
    <property type="term" value="P:double-strand break repair via homologous recombination"/>
    <property type="evidence" value="ECO:0007669"/>
    <property type="project" value="TreeGrafter"/>
</dbReference>
<dbReference type="EMBL" id="JH000568">
    <property type="protein sequence ID" value="EGW01424.1"/>
    <property type="molecule type" value="Genomic_DNA"/>
</dbReference>
<evidence type="ECO:0000256" key="14">
    <source>
        <dbReference type="SAM" id="SignalP"/>
    </source>
</evidence>
<gene>
    <name evidence="16" type="ORF">I79_012607</name>
</gene>
<dbReference type="SMART" id="SM01348">
    <property type="entry name" value="Nbs1_C"/>
    <property type="match status" value="1"/>
</dbReference>
<dbReference type="FunFam" id="3.40.50.10190:FF:000024">
    <property type="entry name" value="Nibrin"/>
    <property type="match status" value="1"/>
</dbReference>
<sequence>MALLLLLSTLWFCSPSPKYFFKMASQADEIPILTIKDNSKYGTFVNEEKMQNGLPYTLKTGDRVTFGVFESKFRVEYEPLVVCSSCLDVSGKTVLNQAILQLGGLTANNWTEECTHLVMASVKVTIKTICALICGCPIVKPEYFSEFLKAVESKKQPPEIESFYPPIDEPAIGSKSVDLSGRQERKQIFKGKTFVFLNAKQCVVDIGITNTQIIITDSQKTWIHLIMDMLQSMSLSERPKEVKISGVEQTFRKLSQETYSMKEALKSSSKTNNVVSSTLVREKNPNYQLSPVKFPAANRNKDWTSQQQQQTSIKNYFQPCTKKRERDEENPAMSSSKSSRMELSCSLLEQTQPAAPSLWKSKEHPSQSEPVDKEADRSFVGDRDIKPNGKTLASKSFSIENLGPKKRTIDLAIEEEVLEELLKSTEPEMAVQVKVEKQEADVSVRKKPRMDVERNSYLNGDMVPESNRITNSDELPDSSEQLPRKVLLTEFRSLVVSNSTSRNLCMLNDCGQLKNFKKFKKVMFPGAGKLPHIIGGSDLIAHQARKNTELEEWLKHEMEVSRRPGLTL</sequence>
<dbReference type="GO" id="GO:0003684">
    <property type="term" value="F:damaged DNA binding"/>
    <property type="evidence" value="ECO:0007669"/>
    <property type="project" value="TreeGrafter"/>
</dbReference>
<evidence type="ECO:0000256" key="6">
    <source>
        <dbReference type="ARBA" id="ARBA00022895"/>
    </source>
</evidence>
<keyword evidence="10 12" id="KW-0131">Cell cycle</keyword>
<dbReference type="GO" id="GO:0016605">
    <property type="term" value="C:PML body"/>
    <property type="evidence" value="ECO:0007669"/>
    <property type="project" value="UniProtKB-SubCell"/>
</dbReference>
<evidence type="ECO:0000259" key="15">
    <source>
        <dbReference type="SMART" id="SM01348"/>
    </source>
</evidence>
<dbReference type="GO" id="GO:0000781">
    <property type="term" value="C:chromosome, telomeric region"/>
    <property type="evidence" value="ECO:0007669"/>
    <property type="project" value="UniProtKB-SubCell"/>
</dbReference>
<dbReference type="STRING" id="10029.G3HP98"/>
<keyword evidence="5 12" id="KW-0227">DNA damage</keyword>
<dbReference type="CDD" id="cd22667">
    <property type="entry name" value="FHA_NBN"/>
    <property type="match status" value="1"/>
</dbReference>
<evidence type="ECO:0000313" key="16">
    <source>
        <dbReference type="EMBL" id="EGW01424.1"/>
    </source>
</evidence>